<gene>
    <name evidence="1" type="ORF">L2E82_02800</name>
</gene>
<organism evidence="1 2">
    <name type="scientific">Cichorium intybus</name>
    <name type="common">Chicory</name>
    <dbReference type="NCBI Taxonomy" id="13427"/>
    <lineage>
        <taxon>Eukaryota</taxon>
        <taxon>Viridiplantae</taxon>
        <taxon>Streptophyta</taxon>
        <taxon>Embryophyta</taxon>
        <taxon>Tracheophyta</taxon>
        <taxon>Spermatophyta</taxon>
        <taxon>Magnoliopsida</taxon>
        <taxon>eudicotyledons</taxon>
        <taxon>Gunneridae</taxon>
        <taxon>Pentapetalae</taxon>
        <taxon>asterids</taxon>
        <taxon>campanulids</taxon>
        <taxon>Asterales</taxon>
        <taxon>Asteraceae</taxon>
        <taxon>Cichorioideae</taxon>
        <taxon>Cichorieae</taxon>
        <taxon>Cichoriinae</taxon>
        <taxon>Cichorium</taxon>
    </lineage>
</organism>
<reference evidence="2" key="1">
    <citation type="journal article" date="2022" name="Mol. Ecol. Resour.">
        <title>The genomes of chicory, endive, great burdock and yacon provide insights into Asteraceae palaeo-polyploidization history and plant inulin production.</title>
        <authorList>
            <person name="Fan W."/>
            <person name="Wang S."/>
            <person name="Wang H."/>
            <person name="Wang A."/>
            <person name="Jiang F."/>
            <person name="Liu H."/>
            <person name="Zhao H."/>
            <person name="Xu D."/>
            <person name="Zhang Y."/>
        </authorList>
    </citation>
    <scope>NUCLEOTIDE SEQUENCE [LARGE SCALE GENOMIC DNA]</scope>
    <source>
        <strain evidence="2">cv. Punajuju</strain>
    </source>
</reference>
<accession>A0ACB9H3U8</accession>
<reference evidence="1 2" key="2">
    <citation type="journal article" date="2022" name="Mol. Ecol. Resour.">
        <title>The genomes of chicory, endive, great burdock and yacon provide insights into Asteraceae paleo-polyploidization history and plant inulin production.</title>
        <authorList>
            <person name="Fan W."/>
            <person name="Wang S."/>
            <person name="Wang H."/>
            <person name="Wang A."/>
            <person name="Jiang F."/>
            <person name="Liu H."/>
            <person name="Zhao H."/>
            <person name="Xu D."/>
            <person name="Zhang Y."/>
        </authorList>
    </citation>
    <scope>NUCLEOTIDE SEQUENCE [LARGE SCALE GENOMIC DNA]</scope>
    <source>
        <strain evidence="2">cv. Punajuju</strain>
        <tissue evidence="1">Leaves</tissue>
    </source>
</reference>
<keyword evidence="2" id="KW-1185">Reference proteome</keyword>
<sequence>MQVQSKMAPKILETTINFAVGFKRSSLIRPRITVWKCYGNSRNRVYKTRAASNNFGPPIWRETVKVECPMPTSGDATLVFQLTDIFRRKLGQATVPMNNITEDYNISFPLVSREGQTLGSLVLTLRLIDHTQNQPTTTNEKATDRRDIGEQLSSTLDAFFGAVRACASFENDLLD</sequence>
<evidence type="ECO:0000313" key="2">
    <source>
        <dbReference type="Proteomes" id="UP001055811"/>
    </source>
</evidence>
<name>A0ACB9H3U8_CICIN</name>
<dbReference type="Proteomes" id="UP001055811">
    <property type="component" value="Linkage Group LG01"/>
</dbReference>
<dbReference type="EMBL" id="CM042009">
    <property type="protein sequence ID" value="KAI3789991.1"/>
    <property type="molecule type" value="Genomic_DNA"/>
</dbReference>
<protein>
    <submittedName>
        <fullName evidence="1">Uncharacterized protein</fullName>
    </submittedName>
</protein>
<proteinExistence type="predicted"/>
<evidence type="ECO:0000313" key="1">
    <source>
        <dbReference type="EMBL" id="KAI3789991.1"/>
    </source>
</evidence>
<comment type="caution">
    <text evidence="1">The sequence shown here is derived from an EMBL/GenBank/DDBJ whole genome shotgun (WGS) entry which is preliminary data.</text>
</comment>